<dbReference type="CDD" id="cd00167">
    <property type="entry name" value="SANT"/>
    <property type="match status" value="1"/>
</dbReference>
<dbReference type="InParanoid" id="A0A2P6NMC7"/>
<accession>A0A2P6NMC7</accession>
<feature type="compositionally biased region" description="Acidic residues" evidence="1">
    <location>
        <begin position="53"/>
        <end position="65"/>
    </location>
</feature>
<evidence type="ECO:0000256" key="1">
    <source>
        <dbReference type="SAM" id="MobiDB-lite"/>
    </source>
</evidence>
<feature type="domain" description="Myb-like" evidence="2">
    <location>
        <begin position="263"/>
        <end position="315"/>
    </location>
</feature>
<gene>
    <name evidence="3" type="ORF">PROFUN_07196</name>
</gene>
<proteinExistence type="predicted"/>
<sequence length="482" mass="55267">MASADVEPIGIVGFFPEEISNDSKSWAKRAKKTFPVPEINWEEFISSIPLNPAEEEEDEEPEADSEPTKETNTAAIFKADVFADEITPEEQKIIDERIKAQRRKMKERERQQFKEQIKQVKAIHPYVTREEALEALQLSKNDEAEACIFLTDLFNLQTVRKNIALRHSPAVPAPQIEEEKGEESDPEDIVRLYRKRKSKNLIRKSRANATDKTGSEQPKLRLDDALKQRKEGSMEGWSVARIKAYEMRKTNPNAYYYRFNDPGEEQKSGGWTKAEGELFLKRMEEVGVNGQWGVFAMAIPGRVGYQCSNYYRQLVVSGQIKDPNYIVDDKGKAHFLFKGKPRKRRKSNGELEDRDVLAAAAKKAKKTGKKKSKKKSNDDDEDEEMVDSDDDDYRPARSSREEEVHDPSKHNPLPGFVDHITLEEVIKPAISPYGHVLSYSTWIDCLKNSGGKCPITKNPLKPRELTVLTWENIEEHRSKIRE</sequence>
<name>A0A2P6NMC7_9EUKA</name>
<organism evidence="3 4">
    <name type="scientific">Planoprotostelium fungivorum</name>
    <dbReference type="NCBI Taxonomy" id="1890364"/>
    <lineage>
        <taxon>Eukaryota</taxon>
        <taxon>Amoebozoa</taxon>
        <taxon>Evosea</taxon>
        <taxon>Variosea</taxon>
        <taxon>Cavosteliida</taxon>
        <taxon>Cavosteliaceae</taxon>
        <taxon>Planoprotostelium</taxon>
    </lineage>
</organism>
<dbReference type="Gene3D" id="1.10.10.60">
    <property type="entry name" value="Homeodomain-like"/>
    <property type="match status" value="1"/>
</dbReference>
<evidence type="ECO:0000259" key="2">
    <source>
        <dbReference type="PROSITE" id="PS50090"/>
    </source>
</evidence>
<comment type="caution">
    <text evidence="3">The sequence shown here is derived from an EMBL/GenBank/DDBJ whole genome shotgun (WGS) entry which is preliminary data.</text>
</comment>
<feature type="compositionally biased region" description="Basic residues" evidence="1">
    <location>
        <begin position="337"/>
        <end position="346"/>
    </location>
</feature>
<dbReference type="EMBL" id="MDYQ01000050">
    <property type="protein sequence ID" value="PRP85125.1"/>
    <property type="molecule type" value="Genomic_DNA"/>
</dbReference>
<evidence type="ECO:0000313" key="4">
    <source>
        <dbReference type="Proteomes" id="UP000241769"/>
    </source>
</evidence>
<feature type="compositionally biased region" description="Basic and acidic residues" evidence="1">
    <location>
        <begin position="393"/>
        <end position="409"/>
    </location>
</feature>
<reference evidence="3 4" key="1">
    <citation type="journal article" date="2018" name="Genome Biol. Evol.">
        <title>Multiple Roots of Fruiting Body Formation in Amoebozoa.</title>
        <authorList>
            <person name="Hillmann F."/>
            <person name="Forbes G."/>
            <person name="Novohradska S."/>
            <person name="Ferling I."/>
            <person name="Riege K."/>
            <person name="Groth M."/>
            <person name="Westermann M."/>
            <person name="Marz M."/>
            <person name="Spaller T."/>
            <person name="Winckler T."/>
            <person name="Schaap P."/>
            <person name="Glockner G."/>
        </authorList>
    </citation>
    <scope>NUCLEOTIDE SEQUENCE [LARGE SCALE GENOMIC DNA]</scope>
    <source>
        <strain evidence="3 4">Jena</strain>
    </source>
</reference>
<protein>
    <recommendedName>
        <fullName evidence="2">Myb-like domain-containing protein</fullName>
    </recommendedName>
</protein>
<dbReference type="STRING" id="1890364.A0A2P6NMC7"/>
<dbReference type="PROSITE" id="PS50090">
    <property type="entry name" value="MYB_LIKE"/>
    <property type="match status" value="1"/>
</dbReference>
<dbReference type="Gene3D" id="3.30.40.10">
    <property type="entry name" value="Zinc/RING finger domain, C3HC4 (zinc finger)"/>
    <property type="match status" value="1"/>
</dbReference>
<evidence type="ECO:0000313" key="3">
    <source>
        <dbReference type="EMBL" id="PRP85125.1"/>
    </source>
</evidence>
<dbReference type="OrthoDB" id="6781668at2759"/>
<feature type="region of interest" description="Disordered" evidence="1">
    <location>
        <begin position="337"/>
        <end position="356"/>
    </location>
</feature>
<dbReference type="InterPro" id="IPR013083">
    <property type="entry name" value="Znf_RING/FYVE/PHD"/>
</dbReference>
<feature type="compositionally biased region" description="Basic residues" evidence="1">
    <location>
        <begin position="362"/>
        <end position="374"/>
    </location>
</feature>
<dbReference type="SUPFAM" id="SSF57850">
    <property type="entry name" value="RING/U-box"/>
    <property type="match status" value="1"/>
</dbReference>
<feature type="region of interest" description="Disordered" evidence="1">
    <location>
        <begin position="45"/>
        <end position="74"/>
    </location>
</feature>
<keyword evidence="4" id="KW-1185">Reference proteome</keyword>
<dbReference type="SUPFAM" id="SSF46689">
    <property type="entry name" value="Homeodomain-like"/>
    <property type="match status" value="1"/>
</dbReference>
<dbReference type="InterPro" id="IPR009057">
    <property type="entry name" value="Homeodomain-like_sf"/>
</dbReference>
<dbReference type="InterPro" id="IPR001005">
    <property type="entry name" value="SANT/Myb"/>
</dbReference>
<feature type="compositionally biased region" description="Basic and acidic residues" evidence="1">
    <location>
        <begin position="347"/>
        <end position="356"/>
    </location>
</feature>
<dbReference type="Proteomes" id="UP000241769">
    <property type="component" value="Unassembled WGS sequence"/>
</dbReference>
<feature type="region of interest" description="Disordered" evidence="1">
    <location>
        <begin position="362"/>
        <end position="415"/>
    </location>
</feature>
<dbReference type="AlphaFoldDB" id="A0A2P6NMC7"/>
<feature type="compositionally biased region" description="Acidic residues" evidence="1">
    <location>
        <begin position="378"/>
        <end position="392"/>
    </location>
</feature>